<dbReference type="GeneID" id="90589838"/>
<dbReference type="InterPro" id="IPR005912">
    <property type="entry name" value="Pus10"/>
</dbReference>
<protein>
    <recommendedName>
        <fullName evidence="5">tRNA pseudouridine synthase Pus10</fullName>
        <ecNumber evidence="5">5.4.99.25</ecNumber>
    </recommendedName>
    <alternativeName>
        <fullName evidence="5">tRNA pseudouridine 54/55 synthase</fullName>
        <shortName evidence="5">Psi54/55 synthase</shortName>
    </alternativeName>
</protein>
<evidence type="ECO:0000256" key="4">
    <source>
        <dbReference type="ARBA" id="ARBA00023235"/>
    </source>
</evidence>
<dbReference type="SUPFAM" id="SSF55120">
    <property type="entry name" value="Pseudouridine synthase"/>
    <property type="match status" value="1"/>
</dbReference>
<evidence type="ECO:0000313" key="9">
    <source>
        <dbReference type="Proteomes" id="UP001218034"/>
    </source>
</evidence>
<keyword evidence="9" id="KW-1185">Reference proteome</keyword>
<dbReference type="Proteomes" id="UP001218034">
    <property type="component" value="Chromosome"/>
</dbReference>
<dbReference type="Gene3D" id="3.30.70.2510">
    <property type="match status" value="1"/>
</dbReference>
<sequence length="415" mass="47625">MNPVKEKADALLEEKLCDHCLGRQFAKLGYGLENYERGAIIRKEPDLEESDFDPENVPEEAEFEGSNIDSSECKVCGGLFARVDEYADMVISSFDRYELSTFLVGIRPPESVIAAEEDLWEDYGVEFTEPVKTELSRLIGKRVEKELGIEVDFERADIMAVVDMREGKERIELQVNSLLVYGQYNKYSRELPQTEWHCRNCRGDGCDECDWTGKNYPTSVQEIIQEPFMRETKAIDAKFHGGGREDVDAKCLGKREFVLELREPIHRDLDLEALAEEVNESEDVEIFNVRPAGKDEAAEIKQKHADKRYRALVELEEDIEEESLEKLQEIVGEVKQFTPNRVQHRRAEKVRKREVFEIEAERVGEKKIELEIEAEAGTYIKELISSDEGNTEPSVSDILGTKAECVELDVLWVEK</sequence>
<feature type="binding site" evidence="5">
    <location>
        <position position="309"/>
    </location>
    <ligand>
        <name>substrate</name>
    </ligand>
</feature>
<feature type="domain" description="Pus10 THUMP" evidence="7">
    <location>
        <begin position="86"/>
        <end position="163"/>
    </location>
</feature>
<accession>A0ABY8CDX6</accession>
<reference evidence="8 9" key="1">
    <citation type="submission" date="2022-09" db="EMBL/GenBank/DDBJ databases">
        <title>Xylan utilization by haloarchaea-nanohaloarchaea associations.</title>
        <authorList>
            <person name="Yakimov M."/>
        </authorList>
    </citation>
    <scope>NUCLEOTIDE SEQUENCE [LARGE SCALE GENOMIC DNA]</scope>
    <source>
        <strain evidence="8 9">SVXNc</strain>
    </source>
</reference>
<dbReference type="Pfam" id="PF22023">
    <property type="entry name" value="Pus10_THUMP_arc"/>
    <property type="match status" value="1"/>
</dbReference>
<comment type="catalytic activity">
    <reaction evidence="5">
        <text>uridine(55) in tRNA = pseudouridine(55) in tRNA</text>
        <dbReference type="Rhea" id="RHEA:42532"/>
        <dbReference type="Rhea" id="RHEA-COMP:10101"/>
        <dbReference type="Rhea" id="RHEA-COMP:10102"/>
        <dbReference type="ChEBI" id="CHEBI:65314"/>
        <dbReference type="ChEBI" id="CHEBI:65315"/>
        <dbReference type="EC" id="5.4.99.25"/>
    </reaction>
</comment>
<dbReference type="Pfam" id="PF21238">
    <property type="entry name" value="Pus10_C"/>
    <property type="match status" value="1"/>
</dbReference>
<organism evidence="8 9">
    <name type="scientific">Candidatus Nanohalococcus occultus</name>
    <dbReference type="NCBI Taxonomy" id="2978047"/>
    <lineage>
        <taxon>Archaea</taxon>
        <taxon>Candidatus Nanohalarchaeota</taxon>
        <taxon>Candidatus Nanohalarchaeota incertae sedis</taxon>
        <taxon>Candidatus Nanohalococcus</taxon>
    </lineage>
</organism>
<gene>
    <name evidence="5 8" type="primary">pus10</name>
    <name evidence="8" type="ORF">SVXNc_0402</name>
</gene>
<dbReference type="PANTHER" id="PTHR21568:SF0">
    <property type="entry name" value="TRNA PSEUDOURIDINE SYNTHASE PUS10"/>
    <property type="match status" value="1"/>
</dbReference>
<comment type="catalytic activity">
    <reaction evidence="5">
        <text>uridine(54) in tRNA = pseudouridine(54) in tRNA</text>
        <dbReference type="Rhea" id="RHEA:57876"/>
        <dbReference type="Rhea" id="RHEA-COMP:10193"/>
        <dbReference type="Rhea" id="RHEA-COMP:14141"/>
        <dbReference type="ChEBI" id="CHEBI:65314"/>
        <dbReference type="ChEBI" id="CHEBI:65315"/>
    </reaction>
</comment>
<dbReference type="InterPro" id="IPR048741">
    <property type="entry name" value="Pus10-like_C"/>
</dbReference>
<evidence type="ECO:0000256" key="5">
    <source>
        <dbReference type="HAMAP-Rule" id="MF_01893"/>
    </source>
</evidence>
<evidence type="ECO:0000256" key="3">
    <source>
        <dbReference type="ARBA" id="ARBA00022884"/>
    </source>
</evidence>
<dbReference type="HAMAP" id="MF_01893">
    <property type="entry name" value="Pus10_arch"/>
    <property type="match status" value="1"/>
</dbReference>
<dbReference type="RefSeq" id="WP_347722296.1">
    <property type="nucleotide sequence ID" value="NZ_CP104395.1"/>
</dbReference>
<dbReference type="Gene3D" id="3.30.70.3190">
    <property type="match status" value="1"/>
</dbReference>
<dbReference type="InterPro" id="IPR055174">
    <property type="entry name" value="Pus10_THUMP_arc"/>
</dbReference>
<comment type="similarity">
    <text evidence="1 5">Belongs to the pseudouridine synthase Pus10 family.</text>
</comment>
<dbReference type="InterPro" id="IPR020103">
    <property type="entry name" value="PsdUridine_synth_cat_dom_sf"/>
</dbReference>
<dbReference type="PANTHER" id="PTHR21568">
    <property type="entry name" value="TRNA PSEUDOURIDINE SYNTHASE PUS10"/>
    <property type="match status" value="1"/>
</dbReference>
<dbReference type="NCBIfam" id="TIGR01213">
    <property type="entry name" value="pseudo_Pus10arc"/>
    <property type="match status" value="1"/>
</dbReference>
<evidence type="ECO:0000259" key="6">
    <source>
        <dbReference type="Pfam" id="PF21238"/>
    </source>
</evidence>
<dbReference type="InterPro" id="IPR039894">
    <property type="entry name" value="Pus10-like"/>
</dbReference>
<dbReference type="EC" id="5.4.99.25" evidence="5"/>
<feature type="binding site" evidence="5">
    <location>
        <position position="379"/>
    </location>
    <ligand>
        <name>substrate</name>
    </ligand>
</feature>
<feature type="active site" description="Nucleophile" evidence="5">
    <location>
        <position position="246"/>
    </location>
</feature>
<evidence type="ECO:0000259" key="7">
    <source>
        <dbReference type="Pfam" id="PF22023"/>
    </source>
</evidence>
<keyword evidence="2 5" id="KW-0819">tRNA processing</keyword>
<comment type="function">
    <text evidence="5">Responsible for synthesis of pseudouridine from uracil-54 and uracil-55 in the psi GC loop of transfer RNAs.</text>
</comment>
<name>A0ABY8CDX6_9ARCH</name>
<keyword evidence="3 5" id="KW-0694">RNA-binding</keyword>
<dbReference type="EMBL" id="CP104395">
    <property type="protein sequence ID" value="WEL19426.1"/>
    <property type="molecule type" value="Genomic_DNA"/>
</dbReference>
<proteinExistence type="inferred from homology"/>
<dbReference type="GO" id="GO:0160148">
    <property type="term" value="F:tRNA pseudouridine(55) synthase activity"/>
    <property type="evidence" value="ECO:0007669"/>
    <property type="project" value="UniProtKB-EC"/>
</dbReference>
<evidence type="ECO:0000256" key="2">
    <source>
        <dbReference type="ARBA" id="ARBA00022694"/>
    </source>
</evidence>
<evidence type="ECO:0000313" key="8">
    <source>
        <dbReference type="EMBL" id="WEL19426.1"/>
    </source>
</evidence>
<feature type="domain" description="Pus10-like C-terminal" evidence="6">
    <location>
        <begin position="180"/>
        <end position="413"/>
    </location>
</feature>
<evidence type="ECO:0000256" key="1">
    <source>
        <dbReference type="ARBA" id="ARBA00009652"/>
    </source>
</evidence>
<keyword evidence="4 5" id="KW-0413">Isomerase</keyword>